<comment type="caution">
    <text evidence="3">The sequence shown here is derived from an EMBL/GenBank/DDBJ whole genome shotgun (WGS) entry which is preliminary data.</text>
</comment>
<organism evidence="3 4">
    <name type="scientific">Amygdalobacter nucleatus</name>
    <dbReference type="NCBI Taxonomy" id="3029274"/>
    <lineage>
        <taxon>Bacteria</taxon>
        <taxon>Bacillati</taxon>
        <taxon>Bacillota</taxon>
        <taxon>Clostridia</taxon>
        <taxon>Eubacteriales</taxon>
        <taxon>Oscillospiraceae</taxon>
        <taxon>Amygdalobacter</taxon>
    </lineage>
</organism>
<dbReference type="InterPro" id="IPR018758">
    <property type="entry name" value="FtrD-like"/>
</dbReference>
<feature type="transmembrane region" description="Helical" evidence="1">
    <location>
        <begin position="189"/>
        <end position="207"/>
    </location>
</feature>
<feature type="transmembrane region" description="Helical" evidence="1">
    <location>
        <begin position="114"/>
        <end position="135"/>
    </location>
</feature>
<proteinExistence type="predicted"/>
<feature type="transmembrane region" description="Helical" evidence="1">
    <location>
        <begin position="237"/>
        <end position="257"/>
    </location>
</feature>
<dbReference type="Pfam" id="PF10080">
    <property type="entry name" value="FtrD-like"/>
    <property type="match status" value="1"/>
</dbReference>
<feature type="domain" description="Membrane iron-sulfur containing protein FtrD-like" evidence="2">
    <location>
        <begin position="333"/>
        <end position="433"/>
    </location>
</feature>
<gene>
    <name evidence="3" type="ORF">HMPREF1872_01476</name>
</gene>
<evidence type="ECO:0000256" key="1">
    <source>
        <dbReference type="SAM" id="Phobius"/>
    </source>
</evidence>
<keyword evidence="1" id="KW-0472">Membrane</keyword>
<feature type="transmembrane region" description="Helical" evidence="1">
    <location>
        <begin position="40"/>
        <end position="61"/>
    </location>
</feature>
<accession>A0A133Y6D6</accession>
<reference evidence="4" key="1">
    <citation type="submission" date="2016-01" db="EMBL/GenBank/DDBJ databases">
        <authorList>
            <person name="Mitreva M."/>
            <person name="Pepin K.H."/>
            <person name="Mihindukulasuriya K.A."/>
            <person name="Fulton R."/>
            <person name="Fronick C."/>
            <person name="O'Laughlin M."/>
            <person name="Miner T."/>
            <person name="Herter B."/>
            <person name="Rosa B.A."/>
            <person name="Cordes M."/>
            <person name="Tomlinson C."/>
            <person name="Wollam A."/>
            <person name="Palsikar V.B."/>
            <person name="Mardis E.R."/>
            <person name="Wilson R.K."/>
        </authorList>
    </citation>
    <scope>NUCLEOTIDE SEQUENCE [LARGE SCALE GENOMIC DNA]</scope>
    <source>
        <strain evidence="4">KA00274</strain>
    </source>
</reference>
<feature type="transmembrane region" description="Helical" evidence="1">
    <location>
        <begin position="161"/>
        <end position="182"/>
    </location>
</feature>
<name>A0A133Y6D6_9FIRM</name>
<sequence>MLRKEAWVLSFFVYVVSLLLLFAYLYGQTLAFVWRSRDKWLAYLLYIATAIGFVAGTGVYIAKRLQPKKLLRLLTTLNRHVIVLAWLFALIGFVLLIIYLLVKQTKLKFRLDSGLKQLALAFFSLSIIPLQMHLIPQLLLKTGEFVAFNEESISTGTLFRFLGYSLGLLLVFLTGLSVFHACKRMLDKHLYLIAVLNYAAIVLHLSVRGVSSGARLGIFSSRNNFIFDIMILEDKCLPYFAISYLLLAVVTALAVYLTHRKLVGTFKTAAMRRKEAWWQRNCRRWAKSLVIFMLLSALTLTVVNDYITRPVKLTAPEEYQDENRQIIVDLKQVEDGHLHRFAYEFEHHNIRFIVVRKPKSNAYGVGLDACNICGIAGYFERGDSVVCKRCDVVMNKATIGFLGGCNPVPFPYVVKDGKIIINKADLEKEANRFPLGA</sequence>
<keyword evidence="1" id="KW-0812">Transmembrane</keyword>
<evidence type="ECO:0000313" key="4">
    <source>
        <dbReference type="Proteomes" id="UP000070080"/>
    </source>
</evidence>
<protein>
    <recommendedName>
        <fullName evidence="2">Membrane iron-sulfur containing protein FtrD-like domain-containing protein</fullName>
    </recommendedName>
</protein>
<evidence type="ECO:0000313" key="3">
    <source>
        <dbReference type="EMBL" id="KXB38756.1"/>
    </source>
</evidence>
<feature type="transmembrane region" description="Helical" evidence="1">
    <location>
        <begin position="289"/>
        <end position="307"/>
    </location>
</feature>
<keyword evidence="1" id="KW-1133">Transmembrane helix</keyword>
<feature type="transmembrane region" description="Helical" evidence="1">
    <location>
        <begin position="81"/>
        <end position="102"/>
    </location>
</feature>
<evidence type="ECO:0000259" key="2">
    <source>
        <dbReference type="Pfam" id="PF10080"/>
    </source>
</evidence>
<keyword evidence="4" id="KW-1185">Reference proteome</keyword>
<dbReference type="AlphaFoldDB" id="A0A133Y6D6"/>
<dbReference type="STRING" id="1497955.HMPREF1872_01476"/>
<dbReference type="Proteomes" id="UP000070080">
    <property type="component" value="Unassembled WGS sequence"/>
</dbReference>
<dbReference type="EMBL" id="LSCV01000046">
    <property type="protein sequence ID" value="KXB38756.1"/>
    <property type="molecule type" value="Genomic_DNA"/>
</dbReference>
<feature type="transmembrane region" description="Helical" evidence="1">
    <location>
        <begin position="6"/>
        <end position="28"/>
    </location>
</feature>